<proteinExistence type="predicted"/>
<protein>
    <recommendedName>
        <fullName evidence="2">Ysc84 actin-binding domain-containing protein</fullName>
    </recommendedName>
</protein>
<dbReference type="InterPro" id="IPR051702">
    <property type="entry name" value="SH3_domain_YSC84-like"/>
</dbReference>
<keyword evidence="4" id="KW-1185">Reference proteome</keyword>
<evidence type="ECO:0000313" key="4">
    <source>
        <dbReference type="Proteomes" id="UP000758603"/>
    </source>
</evidence>
<dbReference type="OrthoDB" id="443981at2759"/>
<feature type="region of interest" description="Disordered" evidence="1">
    <location>
        <begin position="464"/>
        <end position="549"/>
    </location>
</feature>
<feature type="region of interest" description="Disordered" evidence="1">
    <location>
        <begin position="677"/>
        <end position="711"/>
    </location>
</feature>
<feature type="region of interest" description="Disordered" evidence="1">
    <location>
        <begin position="1"/>
        <end position="56"/>
    </location>
</feature>
<dbReference type="GeneID" id="70124849"/>
<feature type="compositionally biased region" description="Polar residues" evidence="1">
    <location>
        <begin position="702"/>
        <end position="711"/>
    </location>
</feature>
<feature type="compositionally biased region" description="Basic and acidic residues" evidence="1">
    <location>
        <begin position="685"/>
        <end position="701"/>
    </location>
</feature>
<gene>
    <name evidence="3" type="ORF">BKA67DRAFT_28208</name>
</gene>
<feature type="compositionally biased region" description="Basic and acidic residues" evidence="1">
    <location>
        <begin position="471"/>
        <end position="480"/>
    </location>
</feature>
<dbReference type="AlphaFoldDB" id="A0A9P9A3Z2"/>
<dbReference type="RefSeq" id="XP_045963896.1">
    <property type="nucleotide sequence ID" value="XM_046095956.1"/>
</dbReference>
<feature type="compositionally biased region" description="Polar residues" evidence="1">
    <location>
        <begin position="38"/>
        <end position="48"/>
    </location>
</feature>
<feature type="compositionally biased region" description="Polar residues" evidence="1">
    <location>
        <begin position="381"/>
        <end position="393"/>
    </location>
</feature>
<dbReference type="PANTHER" id="PTHR15629:SF8">
    <property type="entry name" value="DUF500 DOMAIN PROTEIN (AFU_ORTHOLOGUE AFUA_5G07310)"/>
    <property type="match status" value="1"/>
</dbReference>
<dbReference type="EMBL" id="JAGPXC010000001">
    <property type="protein sequence ID" value="KAH6659765.1"/>
    <property type="molecule type" value="Genomic_DNA"/>
</dbReference>
<feature type="compositionally biased region" description="Acidic residues" evidence="1">
    <location>
        <begin position="510"/>
        <end position="549"/>
    </location>
</feature>
<reference evidence="3" key="1">
    <citation type="journal article" date="2021" name="Nat. Commun.">
        <title>Genetic determinants of endophytism in the Arabidopsis root mycobiome.</title>
        <authorList>
            <person name="Mesny F."/>
            <person name="Miyauchi S."/>
            <person name="Thiergart T."/>
            <person name="Pickel B."/>
            <person name="Atanasova L."/>
            <person name="Karlsson M."/>
            <person name="Huettel B."/>
            <person name="Barry K.W."/>
            <person name="Haridas S."/>
            <person name="Chen C."/>
            <person name="Bauer D."/>
            <person name="Andreopoulos W."/>
            <person name="Pangilinan J."/>
            <person name="LaButti K."/>
            <person name="Riley R."/>
            <person name="Lipzen A."/>
            <person name="Clum A."/>
            <person name="Drula E."/>
            <person name="Henrissat B."/>
            <person name="Kohler A."/>
            <person name="Grigoriev I.V."/>
            <person name="Martin F.M."/>
            <person name="Hacquard S."/>
        </authorList>
    </citation>
    <scope>NUCLEOTIDE SEQUENCE</scope>
    <source>
        <strain evidence="3">MPI-SDFR-AT-0073</strain>
    </source>
</reference>
<dbReference type="InterPro" id="IPR007461">
    <property type="entry name" value="Ysc84_actin-binding"/>
</dbReference>
<feature type="domain" description="Ysc84 actin-binding" evidence="2">
    <location>
        <begin position="155"/>
        <end position="279"/>
    </location>
</feature>
<dbReference type="CDD" id="cd11524">
    <property type="entry name" value="SYLF"/>
    <property type="match status" value="1"/>
</dbReference>
<feature type="region of interest" description="Disordered" evidence="1">
    <location>
        <begin position="299"/>
        <end position="328"/>
    </location>
</feature>
<dbReference type="GO" id="GO:0035091">
    <property type="term" value="F:phosphatidylinositol binding"/>
    <property type="evidence" value="ECO:0007669"/>
    <property type="project" value="TreeGrafter"/>
</dbReference>
<dbReference type="Pfam" id="PF04366">
    <property type="entry name" value="Ysc84"/>
    <property type="match status" value="1"/>
</dbReference>
<sequence>MQRVSALLPSWNGSRNSAGSGGKTSLDKVRGWADKIPSPNNRLSTSSRTGKDSYAPTTIDKECDRAARILISFCRDGYLVPDDRPCSPTTTSSSNSTQKMLKKIPPRIIQNAVGLAIFTSMRSGLWTSGSGGSGVLIARKTDGTWSPPSGIALQTVTLGFALGIDIYDCVAVINSFTTLEVFGRPRITLGTDVHMANGPVVSLGLLENEFNWADLSDTVFTYVKSRGRSTDATLDGSVLSERADENERFYGCNFSVPKILAGDVNQSLPQVRPLSEVLKFAEGRTDYDTALLEQLASQPTPGDAHIESPALTPSGTPSFGIPNPEDPDPFGVLALEIAGAEIREAGTHLRPDSAQFEFCPSPASPLFPKFSRRSVDTYLSRSNRGSYTSNKTMATEHSHVTEAGTQTDVNTAATTPSPGRSEAEYQPSIAETPEEEAKEPVDVDYTQIDISVIRKLTAFPDLEDDLPIRTSNDDTLRIEEPSDGGLDLELKDVPKDEPKETHSPRTVSESEPELDTDDVDDIDQTESELSDDDDDDDEDEEFEDAEEPVIFEIATAQPPRMVAPQAVQVKGAVVNIPRRVPPPLPVRNVARLSRNKAELGDVSMVSSPLRNEFEFADDASTPKPGESFTTATAEIFSTPEVSVTHVGKDSGEPARQVAMTSEPLDYFTRFDVKEKRPMSLPHKSLTREEKATKDKESDLASRNRSASVTVA</sequence>
<evidence type="ECO:0000256" key="1">
    <source>
        <dbReference type="SAM" id="MobiDB-lite"/>
    </source>
</evidence>
<evidence type="ECO:0000313" key="3">
    <source>
        <dbReference type="EMBL" id="KAH6659765.1"/>
    </source>
</evidence>
<feature type="compositionally biased region" description="Polar residues" evidence="1">
    <location>
        <begin position="403"/>
        <end position="418"/>
    </location>
</feature>
<feature type="region of interest" description="Disordered" evidence="1">
    <location>
        <begin position="381"/>
        <end position="441"/>
    </location>
</feature>
<dbReference type="PANTHER" id="PTHR15629">
    <property type="entry name" value="SH3YL1 PROTEIN"/>
    <property type="match status" value="1"/>
</dbReference>
<organism evidence="3 4">
    <name type="scientific">Truncatella angustata</name>
    <dbReference type="NCBI Taxonomy" id="152316"/>
    <lineage>
        <taxon>Eukaryota</taxon>
        <taxon>Fungi</taxon>
        <taxon>Dikarya</taxon>
        <taxon>Ascomycota</taxon>
        <taxon>Pezizomycotina</taxon>
        <taxon>Sordariomycetes</taxon>
        <taxon>Xylariomycetidae</taxon>
        <taxon>Amphisphaeriales</taxon>
        <taxon>Sporocadaceae</taxon>
        <taxon>Truncatella</taxon>
    </lineage>
</organism>
<feature type="compositionally biased region" description="Basic and acidic residues" evidence="1">
    <location>
        <begin position="488"/>
        <end position="503"/>
    </location>
</feature>
<name>A0A9P9A3Z2_9PEZI</name>
<dbReference type="Proteomes" id="UP000758603">
    <property type="component" value="Unassembled WGS sequence"/>
</dbReference>
<accession>A0A9P9A3Z2</accession>
<comment type="caution">
    <text evidence="3">The sequence shown here is derived from an EMBL/GenBank/DDBJ whole genome shotgun (WGS) entry which is preliminary data.</text>
</comment>
<evidence type="ECO:0000259" key="2">
    <source>
        <dbReference type="Pfam" id="PF04366"/>
    </source>
</evidence>